<evidence type="ECO:0000256" key="3">
    <source>
        <dbReference type="ARBA" id="ARBA00013064"/>
    </source>
</evidence>
<dbReference type="SMART" id="SM00295">
    <property type="entry name" value="B41"/>
    <property type="match status" value="1"/>
</dbReference>
<evidence type="ECO:0000256" key="6">
    <source>
        <dbReference type="ARBA" id="ARBA00022912"/>
    </source>
</evidence>
<accession>A0AAD9NHP1</accession>
<dbReference type="FunFam" id="1.20.80.10:FF:000014">
    <property type="entry name" value="Tyrosine-protein phosphatase non-receptor type"/>
    <property type="match status" value="1"/>
</dbReference>
<dbReference type="InterPro" id="IPR019747">
    <property type="entry name" value="FERM_CS"/>
</dbReference>
<dbReference type="InterPro" id="IPR029021">
    <property type="entry name" value="Prot-tyrosine_phosphatase-like"/>
</dbReference>
<feature type="domain" description="Tyrosine-protein phosphatase" evidence="9">
    <location>
        <begin position="1045"/>
        <end position="1314"/>
    </location>
</feature>
<dbReference type="Gene3D" id="3.10.20.90">
    <property type="entry name" value="Phosphatidylinositol 3-kinase Catalytic Subunit, Chain A, domain 1"/>
    <property type="match status" value="1"/>
</dbReference>
<evidence type="ECO:0000256" key="7">
    <source>
        <dbReference type="ARBA" id="ARBA00023212"/>
    </source>
</evidence>
<dbReference type="EC" id="3.1.3.48" evidence="3"/>
<dbReference type="PROSITE" id="PS00661">
    <property type="entry name" value="FERM_2"/>
    <property type="match status" value="1"/>
</dbReference>
<dbReference type="Pfam" id="PF09380">
    <property type="entry name" value="FERM_C"/>
    <property type="match status" value="1"/>
</dbReference>
<evidence type="ECO:0000256" key="8">
    <source>
        <dbReference type="SAM" id="MobiDB-lite"/>
    </source>
</evidence>
<sequence length="1321" mass="147590">MMPLFRWKKTRRYEVSSRNSYVVCVHLLDASLIECTLTADSCGYECLENIAQRIELNQLEYFGLRYVNKKLQFRWVELDKPLKKQLDKNAHSPLLYFGVMYYIPDAQTIQDDMTRYQYYLQLKSDVIEGRLPCSLEKAILLAAYSVQAELGDFDYERHTVENLKDLVLLPKNMAVDDRSLADLTQDIINCHQTLVGWSPATAEVEYILEAQQLEGYGMEYYSAKDGAGQEVLIGAYYVGIFVKVLEGEQPLEQYKWTDIVHLTCSKKHLAIVTSLKDKAVNFSVDDPDMAKYIQKIFTLQMKFYTGRTMKSVDTDLNLCSRAPDVTDSHFDVGTPNSVEGPAAVGNASPASLPSISSVQYDGAIREDATITILNTPSAISTTTNETVCYSNGNLFTMGQGESQQQLHQPTSTPMATQDILKQSSPYMSPTSVPYTSSSYLNTTPIPPSYRHTPDYETVMRQRMEQIAQVQQQGQMVQAQIPLSQCGMDPSQAQLAYLSNIVNNQVYMHPETLAYSQPEMHHLHQTQPSQIQYVGQDMMSGLANGSVFTNVVDSSVAAAHDHYPLRPVDRTSSLIIYPTYASPDVTQKSSLPNASVFSTSDHILNDFGFHYKPPPPYPRPSSSTPDLASQTMRAKKTNSPDLISRRNIHSTGLMIQSFLDQSVENLAIDAQKITLNQQMAAQSKQNLDDSSSIHSEAISQLMQQCSSIPDVAHYAMVTQDYPTTQYIINPAQPVATSQSGLIRQASGSSRSLPQPANFNFAGHQTDYNVSEAISFDNPAFSENLKYYMGEVQASTNVDLSHIAPDVSQVVVTQQVIPDHAAAAAPSAQDQILPTADVQQTNVVLRKRPRNVKEEDRERKKDHFTSEGQELMAYLDHERGGASVGVSLDATPGVRKSECASEFGIVPECASEFGIVSECASEFGIVSGPTLNSTFSQQIVLNSVNVNGKSLVHQSTRASPPAHFRGNASLMWQSLTCEGVEVSQEEDDKDKKRLSVGALKLAAMNGLTLSSGSVLDDESDSPVEEAPRIPKDERRRQLEAKLEAGQVFAEFENVHKKRLKCECSAASQPVNKDRNRFRDVFPYDDNRIKLTPSKENPMGYINASSIRLKIGNQELFYIAAMGPLSNTVNDFWQMIWEQEVEVIAMLTKLQEHGKQKCQRYWPEKRGPKNKVQHAQYQITLKFSTNSGPYTTSGLMVKHLPSNRERLVWHLQYTDWPDHGCPEDAQGFLAFLDEIEAVKRQMSMNHREGVNTPILTHCSAGVGRTGVVILTEAIKVCLENNQEIDVPGMLSKLRDQRMYMVQTVSQYGFVYKTLIEYLKGSRLI</sequence>
<dbReference type="SUPFAM" id="SSF47031">
    <property type="entry name" value="Second domain of FERM"/>
    <property type="match status" value="1"/>
</dbReference>
<dbReference type="InterPro" id="IPR000387">
    <property type="entry name" value="Tyr_Pase_dom"/>
</dbReference>
<dbReference type="SUPFAM" id="SSF50729">
    <property type="entry name" value="PH domain-like"/>
    <property type="match status" value="1"/>
</dbReference>
<dbReference type="Pfam" id="PF00102">
    <property type="entry name" value="Y_phosphatase"/>
    <property type="match status" value="1"/>
</dbReference>
<evidence type="ECO:0000313" key="12">
    <source>
        <dbReference type="EMBL" id="KAK2170677.1"/>
    </source>
</evidence>
<dbReference type="PRINTS" id="PR00700">
    <property type="entry name" value="PRTYPHPHTASE"/>
</dbReference>
<feature type="domain" description="FERM" evidence="11">
    <location>
        <begin position="21"/>
        <end position="308"/>
    </location>
</feature>
<dbReference type="GO" id="GO:0005856">
    <property type="term" value="C:cytoskeleton"/>
    <property type="evidence" value="ECO:0007669"/>
    <property type="project" value="UniProtKB-SubCell"/>
</dbReference>
<dbReference type="InterPro" id="IPR018980">
    <property type="entry name" value="FERM_PH-like_C"/>
</dbReference>
<dbReference type="SMART" id="SM01196">
    <property type="entry name" value="FERM_C"/>
    <property type="match status" value="1"/>
</dbReference>
<dbReference type="FunFam" id="3.10.20.90:FF:000039">
    <property type="entry name" value="Tyrosine-protein phosphatase non-receptor type"/>
    <property type="match status" value="1"/>
</dbReference>
<dbReference type="PROSITE" id="PS50056">
    <property type="entry name" value="TYR_PHOSPHATASE_2"/>
    <property type="match status" value="1"/>
</dbReference>
<comment type="similarity">
    <text evidence="2">Belongs to the protein-tyrosine phosphatase family. Non-receptor class subfamily.</text>
</comment>
<evidence type="ECO:0000256" key="4">
    <source>
        <dbReference type="ARBA" id="ARBA00022490"/>
    </source>
</evidence>
<name>A0AAD9NHP1_9ANNE</name>
<protein>
    <recommendedName>
        <fullName evidence="3">protein-tyrosine-phosphatase</fullName>
        <ecNumber evidence="3">3.1.3.48</ecNumber>
    </recommendedName>
</protein>
<dbReference type="Pfam" id="PF09379">
    <property type="entry name" value="FERM_N"/>
    <property type="match status" value="1"/>
</dbReference>
<evidence type="ECO:0000256" key="1">
    <source>
        <dbReference type="ARBA" id="ARBA00004245"/>
    </source>
</evidence>
<dbReference type="InterPro" id="IPR019749">
    <property type="entry name" value="Band_41_domain"/>
</dbReference>
<dbReference type="InterPro" id="IPR011993">
    <property type="entry name" value="PH-like_dom_sf"/>
</dbReference>
<dbReference type="SUPFAM" id="SSF54236">
    <property type="entry name" value="Ubiquitin-like"/>
    <property type="match status" value="1"/>
</dbReference>
<dbReference type="Gene3D" id="3.90.190.10">
    <property type="entry name" value="Protein tyrosine phosphatase superfamily"/>
    <property type="match status" value="1"/>
</dbReference>
<dbReference type="InterPro" id="IPR018979">
    <property type="entry name" value="FERM_N"/>
</dbReference>
<dbReference type="InterPro" id="IPR014352">
    <property type="entry name" value="FERM/acyl-CoA-bd_prot_sf"/>
</dbReference>
<feature type="domain" description="Tyrosine specific protein phosphatases" evidence="10">
    <location>
        <begin position="1226"/>
        <end position="1305"/>
    </location>
</feature>
<dbReference type="InterPro" id="IPR003595">
    <property type="entry name" value="Tyr_Pase_cat"/>
</dbReference>
<dbReference type="PANTHER" id="PTHR45706">
    <property type="entry name" value="TYROSINE-PROTEIN PHOSPHATASE"/>
    <property type="match status" value="1"/>
</dbReference>
<comment type="subcellular location">
    <subcellularLocation>
        <location evidence="1">Cytoplasm</location>
        <location evidence="1">Cytoskeleton</location>
    </subcellularLocation>
</comment>
<dbReference type="InterPro" id="IPR000242">
    <property type="entry name" value="PTP_cat"/>
</dbReference>
<keyword evidence="5" id="KW-0378">Hydrolase</keyword>
<feature type="compositionally biased region" description="Polar residues" evidence="8">
    <location>
        <begin position="625"/>
        <end position="638"/>
    </location>
</feature>
<evidence type="ECO:0000256" key="5">
    <source>
        <dbReference type="ARBA" id="ARBA00022801"/>
    </source>
</evidence>
<dbReference type="SUPFAM" id="SSF52799">
    <property type="entry name" value="(Phosphotyrosine protein) phosphatases II"/>
    <property type="match status" value="1"/>
</dbReference>
<dbReference type="PROSITE" id="PS50057">
    <property type="entry name" value="FERM_3"/>
    <property type="match status" value="1"/>
</dbReference>
<organism evidence="12 13">
    <name type="scientific">Paralvinella palmiformis</name>
    <dbReference type="NCBI Taxonomy" id="53620"/>
    <lineage>
        <taxon>Eukaryota</taxon>
        <taxon>Metazoa</taxon>
        <taxon>Spiralia</taxon>
        <taxon>Lophotrochozoa</taxon>
        <taxon>Annelida</taxon>
        <taxon>Polychaeta</taxon>
        <taxon>Sedentaria</taxon>
        <taxon>Canalipalpata</taxon>
        <taxon>Terebellida</taxon>
        <taxon>Terebelliformia</taxon>
        <taxon>Alvinellidae</taxon>
        <taxon>Paralvinella</taxon>
    </lineage>
</organism>
<keyword evidence="13" id="KW-1185">Reference proteome</keyword>
<dbReference type="InterPro" id="IPR035963">
    <property type="entry name" value="FERM_2"/>
</dbReference>
<dbReference type="GO" id="GO:0004725">
    <property type="term" value="F:protein tyrosine phosphatase activity"/>
    <property type="evidence" value="ECO:0007669"/>
    <property type="project" value="UniProtKB-EC"/>
</dbReference>
<dbReference type="CDD" id="cd14473">
    <property type="entry name" value="FERM_B-lobe"/>
    <property type="match status" value="1"/>
</dbReference>
<dbReference type="PANTHER" id="PTHR45706:SF1">
    <property type="entry name" value="PEZ, ISOFORM A"/>
    <property type="match status" value="1"/>
</dbReference>
<comment type="caution">
    <text evidence="12">The sequence shown here is derived from an EMBL/GenBank/DDBJ whole genome shotgun (WGS) entry which is preliminary data.</text>
</comment>
<dbReference type="Pfam" id="PF00373">
    <property type="entry name" value="FERM_M"/>
    <property type="match status" value="1"/>
</dbReference>
<keyword evidence="7" id="KW-0206">Cytoskeleton</keyword>
<dbReference type="EMBL" id="JAODUP010000001">
    <property type="protein sequence ID" value="KAK2170677.1"/>
    <property type="molecule type" value="Genomic_DNA"/>
</dbReference>
<proteinExistence type="inferred from homology"/>
<keyword evidence="6" id="KW-0904">Protein phosphatase</keyword>
<dbReference type="SMART" id="SM00194">
    <property type="entry name" value="PTPc"/>
    <property type="match status" value="1"/>
</dbReference>
<evidence type="ECO:0000259" key="10">
    <source>
        <dbReference type="PROSITE" id="PS50056"/>
    </source>
</evidence>
<dbReference type="CDD" id="cd17099">
    <property type="entry name" value="FERM_F1_PTPN14_like"/>
    <property type="match status" value="1"/>
</dbReference>
<dbReference type="PRINTS" id="PR00935">
    <property type="entry name" value="BAND41"/>
</dbReference>
<dbReference type="InterPro" id="IPR029071">
    <property type="entry name" value="Ubiquitin-like_domsf"/>
</dbReference>
<reference evidence="12" key="1">
    <citation type="journal article" date="2023" name="Mol. Biol. Evol.">
        <title>Third-Generation Sequencing Reveals the Adaptive Role of the Epigenome in Three Deep-Sea Polychaetes.</title>
        <authorList>
            <person name="Perez M."/>
            <person name="Aroh O."/>
            <person name="Sun Y."/>
            <person name="Lan Y."/>
            <person name="Juniper S.K."/>
            <person name="Young C.R."/>
            <person name="Angers B."/>
            <person name="Qian P.Y."/>
        </authorList>
    </citation>
    <scope>NUCLEOTIDE SEQUENCE</scope>
    <source>
        <strain evidence="12">P08H-3</strain>
    </source>
</reference>
<dbReference type="InterPro" id="IPR000299">
    <property type="entry name" value="FERM_domain"/>
</dbReference>
<evidence type="ECO:0000259" key="11">
    <source>
        <dbReference type="PROSITE" id="PS50057"/>
    </source>
</evidence>
<feature type="region of interest" description="Disordered" evidence="8">
    <location>
        <begin position="613"/>
        <end position="638"/>
    </location>
</feature>
<evidence type="ECO:0000313" key="13">
    <source>
        <dbReference type="Proteomes" id="UP001208570"/>
    </source>
</evidence>
<gene>
    <name evidence="12" type="ORF">LSH36_1g12002</name>
</gene>
<keyword evidence="4" id="KW-0963">Cytoplasm</keyword>
<dbReference type="Gene3D" id="1.20.80.10">
    <property type="match status" value="1"/>
</dbReference>
<dbReference type="InterPro" id="IPR019748">
    <property type="entry name" value="FERM_central"/>
</dbReference>
<evidence type="ECO:0000256" key="2">
    <source>
        <dbReference type="ARBA" id="ARBA00009649"/>
    </source>
</evidence>
<dbReference type="Proteomes" id="UP001208570">
    <property type="component" value="Unassembled WGS sequence"/>
</dbReference>
<dbReference type="SMART" id="SM00404">
    <property type="entry name" value="PTPc_motif"/>
    <property type="match status" value="1"/>
</dbReference>
<dbReference type="PROSITE" id="PS50055">
    <property type="entry name" value="TYR_PHOSPHATASE_PTP"/>
    <property type="match status" value="1"/>
</dbReference>
<evidence type="ECO:0000259" key="9">
    <source>
        <dbReference type="PROSITE" id="PS50055"/>
    </source>
</evidence>
<dbReference type="Gene3D" id="2.30.29.30">
    <property type="entry name" value="Pleckstrin-homology domain (PH domain)/Phosphotyrosine-binding domain (PTB)"/>
    <property type="match status" value="1"/>
</dbReference>